<feature type="compositionally biased region" description="Basic residues" evidence="1">
    <location>
        <begin position="561"/>
        <end position="571"/>
    </location>
</feature>
<dbReference type="EMBL" id="BFEA01000028">
    <property type="protein sequence ID" value="GBG62398.1"/>
    <property type="molecule type" value="Genomic_DNA"/>
</dbReference>
<reference evidence="3 4" key="1">
    <citation type="journal article" date="2018" name="Cell">
        <title>The Chara Genome: Secondary Complexity and Implications for Plant Terrestrialization.</title>
        <authorList>
            <person name="Nishiyama T."/>
            <person name="Sakayama H."/>
            <person name="Vries J.D."/>
            <person name="Buschmann H."/>
            <person name="Saint-Marcoux D."/>
            <person name="Ullrich K.K."/>
            <person name="Haas F.B."/>
            <person name="Vanderstraeten L."/>
            <person name="Becker D."/>
            <person name="Lang D."/>
            <person name="Vosolsobe S."/>
            <person name="Rombauts S."/>
            <person name="Wilhelmsson P.K.I."/>
            <person name="Janitza P."/>
            <person name="Kern R."/>
            <person name="Heyl A."/>
            <person name="Rumpler F."/>
            <person name="Villalobos L.I.A.C."/>
            <person name="Clay J.M."/>
            <person name="Skokan R."/>
            <person name="Toyoda A."/>
            <person name="Suzuki Y."/>
            <person name="Kagoshima H."/>
            <person name="Schijlen E."/>
            <person name="Tajeshwar N."/>
            <person name="Catarino B."/>
            <person name="Hetherington A.J."/>
            <person name="Saltykova A."/>
            <person name="Bonnot C."/>
            <person name="Breuninger H."/>
            <person name="Symeonidi A."/>
            <person name="Radhakrishnan G.V."/>
            <person name="Van Nieuwerburgh F."/>
            <person name="Deforce D."/>
            <person name="Chang C."/>
            <person name="Karol K.G."/>
            <person name="Hedrich R."/>
            <person name="Ulvskov P."/>
            <person name="Glockner G."/>
            <person name="Delwiche C.F."/>
            <person name="Petrasek J."/>
            <person name="Van de Peer Y."/>
            <person name="Friml J."/>
            <person name="Beilby M."/>
            <person name="Dolan L."/>
            <person name="Kohara Y."/>
            <person name="Sugano S."/>
            <person name="Fujiyama A."/>
            <person name="Delaux P.-M."/>
            <person name="Quint M."/>
            <person name="TheiBen G."/>
            <person name="Hagemann M."/>
            <person name="Harholt J."/>
            <person name="Dunand C."/>
            <person name="Zachgo S."/>
            <person name="Langdale J."/>
            <person name="Maumus F."/>
            <person name="Straeten D.V.D."/>
            <person name="Gould S.B."/>
            <person name="Rensing S.A."/>
        </authorList>
    </citation>
    <scope>NUCLEOTIDE SEQUENCE [LARGE SCALE GENOMIC DNA]</scope>
    <source>
        <strain evidence="3 4">S276</strain>
    </source>
</reference>
<comment type="caution">
    <text evidence="3">The sequence shown here is derived from an EMBL/GenBank/DDBJ whole genome shotgun (WGS) entry which is preliminary data.</text>
</comment>
<dbReference type="AlphaFoldDB" id="A0A388JX97"/>
<dbReference type="SUPFAM" id="SSF53098">
    <property type="entry name" value="Ribonuclease H-like"/>
    <property type="match status" value="1"/>
</dbReference>
<feature type="domain" description="DUF659" evidence="2">
    <location>
        <begin position="175"/>
        <end position="287"/>
    </location>
</feature>
<organism evidence="3 4">
    <name type="scientific">Chara braunii</name>
    <name type="common">Braun's stonewort</name>
    <dbReference type="NCBI Taxonomy" id="69332"/>
    <lineage>
        <taxon>Eukaryota</taxon>
        <taxon>Viridiplantae</taxon>
        <taxon>Streptophyta</taxon>
        <taxon>Charophyceae</taxon>
        <taxon>Charales</taxon>
        <taxon>Characeae</taxon>
        <taxon>Chara</taxon>
    </lineage>
</organism>
<dbReference type="Pfam" id="PF04937">
    <property type="entry name" value="DUF659"/>
    <property type="match status" value="1"/>
</dbReference>
<evidence type="ECO:0000313" key="4">
    <source>
        <dbReference type="Proteomes" id="UP000265515"/>
    </source>
</evidence>
<protein>
    <recommendedName>
        <fullName evidence="2">DUF659 domain-containing protein</fullName>
    </recommendedName>
</protein>
<evidence type="ECO:0000259" key="2">
    <source>
        <dbReference type="Pfam" id="PF04937"/>
    </source>
</evidence>
<feature type="region of interest" description="Disordered" evidence="1">
    <location>
        <begin position="559"/>
        <end position="693"/>
    </location>
</feature>
<proteinExistence type="predicted"/>
<dbReference type="OrthoDB" id="2442898at2759"/>
<feature type="region of interest" description="Disordered" evidence="1">
    <location>
        <begin position="63"/>
        <end position="107"/>
    </location>
</feature>
<dbReference type="Gramene" id="GBG62398">
    <property type="protein sequence ID" value="GBG62398"/>
    <property type="gene ID" value="CBR_g30351"/>
</dbReference>
<dbReference type="InterPro" id="IPR007021">
    <property type="entry name" value="DUF659"/>
</dbReference>
<dbReference type="PANTHER" id="PTHR32166">
    <property type="entry name" value="OSJNBA0013A04.12 PROTEIN"/>
    <property type="match status" value="1"/>
</dbReference>
<feature type="compositionally biased region" description="Basic and acidic residues" evidence="1">
    <location>
        <begin position="635"/>
        <end position="647"/>
    </location>
</feature>
<dbReference type="PANTHER" id="PTHR32166:SF123">
    <property type="entry name" value="BED-TYPE DOMAIN-CONTAINING PROTEIN"/>
    <property type="match status" value="1"/>
</dbReference>
<accession>A0A388JX97</accession>
<dbReference type="Proteomes" id="UP000265515">
    <property type="component" value="Unassembled WGS sequence"/>
</dbReference>
<keyword evidence="4" id="KW-1185">Reference proteome</keyword>
<evidence type="ECO:0000256" key="1">
    <source>
        <dbReference type="SAM" id="MobiDB-lite"/>
    </source>
</evidence>
<dbReference type="STRING" id="69332.A0A388JX97"/>
<evidence type="ECO:0000313" key="3">
    <source>
        <dbReference type="EMBL" id="GBG62398.1"/>
    </source>
</evidence>
<gene>
    <name evidence="3" type="ORF">CBR_g30351</name>
</gene>
<name>A0A388JX97_CHABU</name>
<feature type="region of interest" description="Disordered" evidence="1">
    <location>
        <begin position="505"/>
        <end position="527"/>
    </location>
</feature>
<feature type="compositionally biased region" description="Acidic residues" evidence="1">
    <location>
        <begin position="71"/>
        <end position="83"/>
    </location>
</feature>
<feature type="compositionally biased region" description="Polar residues" evidence="1">
    <location>
        <begin position="84"/>
        <end position="107"/>
    </location>
</feature>
<sequence>MSSRALRCGKHFMSTTKGPRCNMARVSSRLSAEEKERRELGRLEAIALVLGKRQAHEDVDEFEECRSQERDVDEQVVGEEDECNSPTSPQASTQKQPNSTRSSNIRARQTTLEEGGAIVSKNEEAQHSTDDWLVFDRIPFTMVRSKYFLRMLQKVREAERSFIPAKYDVQRTKRLDGWTDQRGRPHLNVMVSNLTGVFFWKSHCMSGKEKGSEAYFNILSQSIKEVGEKAVVGVIMDNAAMCARAGRLVEDTFPTIFHVPCAAHCLDLMLHDIDRTDWVKEVVGKGNDVVKFFMNHQRVRDTFYVHSGGRQLLRPAATQFATTFHMLDRLKKQRNALVAMVSHDARWKPTVVPHAQRDTFHEMEEIVLDGAGFWEGINKVIFAVYDIVLLLKVVDGTGPTISKLYARMDKAVERLRANPKLPKDEREDIEEMIMRQWNAMTTRLHCATLFLDPEYRSWNMYLFGTLQQMPEMGQDVIDWDALPTEEEQKEQAERAKLAERRLKRIESRGEDAAPPPNEGGEEGGDEAADLHREPCELDAIEDGHAEDWRGLTKAGMYMASRSHRQARKKARSLGTAEHMRKHMKRGGVADPRAAATAAQVEQQEKRGRGRPQKYNVAPENGEASNLAAIEEVQEEGTKSQADAKECSNSDNEEENEGEGGGLQRKRRRDGGQSEEAAGVATSEYGTSDEERPIELSALPLEELAPVPALVTVPLALDMRTVLG</sequence>
<dbReference type="InterPro" id="IPR012337">
    <property type="entry name" value="RNaseH-like_sf"/>
</dbReference>